<accession>L8X0F6</accession>
<keyword evidence="2" id="KW-1185">Reference proteome</keyword>
<comment type="caution">
    <text evidence="1">The sequence shown here is derived from an EMBL/GenBank/DDBJ whole genome shotgun (WGS) entry which is preliminary data.</text>
</comment>
<dbReference type="EMBL" id="AFRT01000511">
    <property type="protein sequence ID" value="ELU43705.1"/>
    <property type="molecule type" value="Genomic_DNA"/>
</dbReference>
<organism evidence="1 2">
    <name type="scientific">Thanatephorus cucumeris (strain AG1-IA)</name>
    <name type="common">Rice sheath blight fungus</name>
    <name type="synonym">Rhizoctonia solani</name>
    <dbReference type="NCBI Taxonomy" id="983506"/>
    <lineage>
        <taxon>Eukaryota</taxon>
        <taxon>Fungi</taxon>
        <taxon>Dikarya</taxon>
        <taxon>Basidiomycota</taxon>
        <taxon>Agaricomycotina</taxon>
        <taxon>Agaricomycetes</taxon>
        <taxon>Cantharellales</taxon>
        <taxon>Ceratobasidiaceae</taxon>
        <taxon>Rhizoctonia</taxon>
        <taxon>Rhizoctonia solani AG-1</taxon>
    </lineage>
</organism>
<gene>
    <name evidence="1" type="ORF">AG1IA_02262</name>
</gene>
<name>L8X0F6_THACA</name>
<dbReference type="AlphaFoldDB" id="L8X0F6"/>
<reference evidence="1 2" key="1">
    <citation type="journal article" date="2013" name="Nat. Commun.">
        <title>The evolution and pathogenic mechanisms of the rice sheath blight pathogen.</title>
        <authorList>
            <person name="Zheng A."/>
            <person name="Lin R."/>
            <person name="Xu L."/>
            <person name="Qin P."/>
            <person name="Tang C."/>
            <person name="Ai P."/>
            <person name="Zhang D."/>
            <person name="Liu Y."/>
            <person name="Sun Z."/>
            <person name="Feng H."/>
            <person name="Wang Y."/>
            <person name="Chen Y."/>
            <person name="Liang X."/>
            <person name="Fu R."/>
            <person name="Li Q."/>
            <person name="Zhang J."/>
            <person name="Yu X."/>
            <person name="Xie Z."/>
            <person name="Ding L."/>
            <person name="Guan P."/>
            <person name="Tang J."/>
            <person name="Liang Y."/>
            <person name="Wang S."/>
            <person name="Deng Q."/>
            <person name="Li S."/>
            <person name="Zhu J."/>
            <person name="Wang L."/>
            <person name="Liu H."/>
            <person name="Li P."/>
        </authorList>
    </citation>
    <scope>NUCLEOTIDE SEQUENCE [LARGE SCALE GENOMIC DNA]</scope>
    <source>
        <strain evidence="2">AG-1 IA</strain>
    </source>
</reference>
<protein>
    <submittedName>
        <fullName evidence="1">Uncharacterized protein</fullName>
    </submittedName>
</protein>
<dbReference type="HOGENOM" id="CLU_1950266_0_0_1"/>
<evidence type="ECO:0000313" key="1">
    <source>
        <dbReference type="EMBL" id="ELU43705.1"/>
    </source>
</evidence>
<sequence>MLSGGQTRTALNKTSYTPPTSSLVNFPNVDKFRTADRFANDSTPVTTSLRNRLRSAIIVASVIVLNSRNYVGPGGPGGRTGRARQSSCASRWGRGLETFDTVDSWRNIPDECAVVFDFQELFPVDFQDC</sequence>
<proteinExistence type="predicted"/>
<evidence type="ECO:0000313" key="2">
    <source>
        <dbReference type="Proteomes" id="UP000011668"/>
    </source>
</evidence>
<dbReference type="Proteomes" id="UP000011668">
    <property type="component" value="Unassembled WGS sequence"/>
</dbReference>